<evidence type="ECO:0000313" key="2">
    <source>
        <dbReference type="Proteomes" id="UP000620139"/>
    </source>
</evidence>
<dbReference type="SUPFAM" id="SSF54001">
    <property type="entry name" value="Cysteine proteinases"/>
    <property type="match status" value="1"/>
</dbReference>
<dbReference type="Proteomes" id="UP000620139">
    <property type="component" value="Unassembled WGS sequence"/>
</dbReference>
<protein>
    <submittedName>
        <fullName evidence="1">C1 family peptidase</fullName>
    </submittedName>
</protein>
<dbReference type="Gene3D" id="3.90.70.10">
    <property type="entry name" value="Cysteine proteinases"/>
    <property type="match status" value="1"/>
</dbReference>
<keyword evidence="2" id="KW-1185">Reference proteome</keyword>
<dbReference type="RefSeq" id="WP_198099905.1">
    <property type="nucleotide sequence ID" value="NZ_JAEDAL010000002.1"/>
</dbReference>
<dbReference type="InterPro" id="IPR038765">
    <property type="entry name" value="Papain-like_cys_pep_sf"/>
</dbReference>
<dbReference type="InterPro" id="IPR029058">
    <property type="entry name" value="AB_hydrolase_fold"/>
</dbReference>
<dbReference type="EMBL" id="JAEDAL010000002">
    <property type="protein sequence ID" value="MBH9552282.1"/>
    <property type="molecule type" value="Genomic_DNA"/>
</dbReference>
<accession>A0A931IUP4</accession>
<organism evidence="1 2">
    <name type="scientific">Inhella gelatinilytica</name>
    <dbReference type="NCBI Taxonomy" id="2795030"/>
    <lineage>
        <taxon>Bacteria</taxon>
        <taxon>Pseudomonadati</taxon>
        <taxon>Pseudomonadota</taxon>
        <taxon>Betaproteobacteria</taxon>
        <taxon>Burkholderiales</taxon>
        <taxon>Sphaerotilaceae</taxon>
        <taxon>Inhella</taxon>
    </lineage>
</organism>
<comment type="caution">
    <text evidence="1">The sequence shown here is derived from an EMBL/GenBank/DDBJ whole genome shotgun (WGS) entry which is preliminary data.</text>
</comment>
<dbReference type="CDD" id="cd02619">
    <property type="entry name" value="Peptidase_C1"/>
    <property type="match status" value="1"/>
</dbReference>
<dbReference type="AlphaFoldDB" id="A0A931IUP4"/>
<dbReference type="SUPFAM" id="SSF53474">
    <property type="entry name" value="alpha/beta-Hydrolases"/>
    <property type="match status" value="1"/>
</dbReference>
<gene>
    <name evidence="1" type="ORF">I7X43_05390</name>
</gene>
<sequence>MTIAGRRLALDVRPDRLDLRDRPYRPPLGNLPPCFPSDAELAAFLPRYAQAGHVLNQGEDGACTGFGLAAVINTLRFRAHEADAAEPPPRVSPAMLYRVAQLYDEWPGEDYEGSSCRGALKGWHRHGVCRESLWPYLAPGHKPGAAPPLEDPTAPLDPRRNWDVDALACVLGVYYRVDQRAIVDVQAAIRECGALLASAVVHDGWGVDAQTQLSGHADLPTISSSPTPGKGGTHAFALVGYNARGFVVQNSWGPDWGAHGCALLPYEDWLLHGVDAWAFTLGVPRHSVGLLGAGARAARFLLPSPSSPTAVSAGAGELAPDQALRHTVLMNRGLPLRNDITAADARQAVRATAYAHPLVWLRSQRRKKVLVYAMGGPVTEAEALARVRALAPKALARGVYPLFVVGRATGLEGAPVYADAVAARAGLKEPSERGDRLLEAELRAPGGALWAQTQADAARACEDPEGAGRQVAAALKALAAAVPGLEIHLVGHSDGALLLGHLLRRFKPLGLAAASLHLFAPACTPAFALETFKPAVEAGTLRPARWWIHALSEANERADRVGAYGRSWLYLVSRALETAHKTPLIGLARCLDPKTVAPGMADGLWATAALDTVRAWQGFWGAHPKAAQRFQVWAERRFDDGADGVPAAHTAFDRSSALWSLTLDRIQKPRPAQG</sequence>
<evidence type="ECO:0000313" key="1">
    <source>
        <dbReference type="EMBL" id="MBH9552282.1"/>
    </source>
</evidence>
<reference evidence="1" key="1">
    <citation type="submission" date="2020-12" db="EMBL/GenBank/DDBJ databases">
        <title>The genome sequence of Inhella sp. 4Y17.</title>
        <authorList>
            <person name="Liu Y."/>
        </authorList>
    </citation>
    <scope>NUCLEOTIDE SEQUENCE</scope>
    <source>
        <strain evidence="1">4Y10</strain>
    </source>
</reference>
<name>A0A931IUP4_9BURK</name>
<proteinExistence type="predicted"/>